<dbReference type="EMBL" id="MT144042">
    <property type="protein sequence ID" value="QJA47414.1"/>
    <property type="molecule type" value="Genomic_DNA"/>
</dbReference>
<proteinExistence type="predicted"/>
<evidence type="ECO:0000313" key="1">
    <source>
        <dbReference type="EMBL" id="QJA47414.1"/>
    </source>
</evidence>
<dbReference type="EMBL" id="MT144659">
    <property type="protein sequence ID" value="QJH96716.1"/>
    <property type="molecule type" value="Genomic_DNA"/>
</dbReference>
<evidence type="ECO:0000313" key="2">
    <source>
        <dbReference type="EMBL" id="QJH96716.1"/>
    </source>
</evidence>
<organism evidence="1">
    <name type="scientific">viral metagenome</name>
    <dbReference type="NCBI Taxonomy" id="1070528"/>
    <lineage>
        <taxon>unclassified sequences</taxon>
        <taxon>metagenomes</taxon>
        <taxon>organismal metagenomes</taxon>
    </lineage>
</organism>
<sequence>MTPNAGVLFLILAFFAWQFYKHRKAILHNMKLYGEYFANYLRFKVDEKKKRRSRKCEEDV</sequence>
<accession>A0A6H1ZIM2</accession>
<dbReference type="AlphaFoldDB" id="A0A6H1ZIM2"/>
<name>A0A6H1ZIM2_9ZZZZ</name>
<reference evidence="1" key="1">
    <citation type="submission" date="2020-03" db="EMBL/GenBank/DDBJ databases">
        <title>The deep terrestrial virosphere.</title>
        <authorList>
            <person name="Holmfeldt K."/>
            <person name="Nilsson E."/>
            <person name="Simone D."/>
            <person name="Lopez-Fernandez M."/>
            <person name="Wu X."/>
            <person name="de Brujin I."/>
            <person name="Lundin D."/>
            <person name="Andersson A."/>
            <person name="Bertilsson S."/>
            <person name="Dopson M."/>
        </authorList>
    </citation>
    <scope>NUCLEOTIDE SEQUENCE</scope>
    <source>
        <strain evidence="1">TM448A00666</strain>
        <strain evidence="2">TM448B00795</strain>
    </source>
</reference>
<gene>
    <name evidence="1" type="ORF">TM448A00666_0018</name>
    <name evidence="2" type="ORF">TM448B00795_0030</name>
</gene>
<protein>
    <submittedName>
        <fullName evidence="1">Uncharacterized protein</fullName>
    </submittedName>
</protein>